<sequence length="44" mass="5216">MVKKADPTIDDPGMEFCIYDNLGIMTKRRKCSRLYKSLKIMQNY</sequence>
<keyword evidence="2" id="KW-1185">Reference proteome</keyword>
<dbReference type="KEGG" id="mmn:midi_00651"/>
<proteinExistence type="predicted"/>
<name>F7XW99_MIDMI</name>
<dbReference type="HOGENOM" id="CLU_3218693_0_0_5"/>
<accession>F7XW99</accession>
<protein>
    <submittedName>
        <fullName evidence="1">Uncharacterized protein</fullName>
    </submittedName>
</protein>
<organism evidence="1 2">
    <name type="scientific">Midichloria mitochondrii (strain IricVA)</name>
    <dbReference type="NCBI Taxonomy" id="696127"/>
    <lineage>
        <taxon>Bacteria</taxon>
        <taxon>Pseudomonadati</taxon>
        <taxon>Pseudomonadota</taxon>
        <taxon>Alphaproteobacteria</taxon>
        <taxon>Rickettsiales</taxon>
        <taxon>Candidatus Midichloriaceae</taxon>
        <taxon>Candidatus Midichloria</taxon>
    </lineage>
</organism>
<dbReference type="AlphaFoldDB" id="F7XW99"/>
<dbReference type="EMBL" id="CP002130">
    <property type="protein sequence ID" value="AEI88948.1"/>
    <property type="molecule type" value="Genomic_DNA"/>
</dbReference>
<gene>
    <name evidence="1" type="ordered locus">midi_00651</name>
</gene>
<dbReference type="Proteomes" id="UP000006639">
    <property type="component" value="Chromosome"/>
</dbReference>
<evidence type="ECO:0000313" key="1">
    <source>
        <dbReference type="EMBL" id="AEI88948.1"/>
    </source>
</evidence>
<reference evidence="1 2" key="1">
    <citation type="journal article" date="2011" name="Mol. Biol. Evol.">
        <title>Phylogenomic evidence for the presence of a flagellum and cbb3 oxidase in the free-living mitochondrial ancestor.</title>
        <authorList>
            <person name="Sassera D."/>
            <person name="Lo N."/>
            <person name="Epis S."/>
            <person name="D'Auria G."/>
            <person name="Montagna M."/>
            <person name="Comandatore F."/>
            <person name="Horner D."/>
            <person name="Pereto J."/>
            <person name="Luciano A.M."/>
            <person name="Franciosi F."/>
            <person name="Ferri E."/>
            <person name="Crotti E."/>
            <person name="Bazzocchi C."/>
            <person name="Daffonchio D."/>
            <person name="Sacchi L."/>
            <person name="Moya A."/>
            <person name="Latorre A."/>
            <person name="Bandi C."/>
        </authorList>
    </citation>
    <scope>NUCLEOTIDE SEQUENCE [LARGE SCALE GENOMIC DNA]</scope>
    <source>
        <strain evidence="1 2">IricVA</strain>
    </source>
</reference>
<evidence type="ECO:0000313" key="2">
    <source>
        <dbReference type="Proteomes" id="UP000006639"/>
    </source>
</evidence>